<feature type="domain" description="Pectinesterase catalytic" evidence="6">
    <location>
        <begin position="25"/>
        <end position="295"/>
    </location>
</feature>
<evidence type="ECO:0000256" key="4">
    <source>
        <dbReference type="PROSITE-ProRule" id="PRU10040"/>
    </source>
</evidence>
<keyword evidence="3 5" id="KW-0063">Aspartyl esterase</keyword>
<dbReference type="PROSITE" id="PS00503">
    <property type="entry name" value="PECTINESTERASE_2"/>
    <property type="match status" value="1"/>
</dbReference>
<protein>
    <recommendedName>
        <fullName evidence="5">Pectinesterase</fullName>
        <ecNumber evidence="5">3.1.1.11</ecNumber>
    </recommendedName>
</protein>
<keyword evidence="5" id="KW-0732">Signal</keyword>
<comment type="pathway">
    <text evidence="5">Glycan metabolism; pectin degradation; 2-dehydro-3-deoxy-D-gluconate from pectin: step 1/5.</text>
</comment>
<feature type="active site" evidence="4">
    <location>
        <position position="180"/>
    </location>
</feature>
<evidence type="ECO:0000313" key="7">
    <source>
        <dbReference type="EMBL" id="GJM64244.1"/>
    </source>
</evidence>
<dbReference type="EMBL" id="BQKE01000004">
    <property type="protein sequence ID" value="GJM64244.1"/>
    <property type="molecule type" value="Genomic_DNA"/>
</dbReference>
<dbReference type="Proteomes" id="UP001310022">
    <property type="component" value="Unassembled WGS sequence"/>
</dbReference>
<evidence type="ECO:0000313" key="8">
    <source>
        <dbReference type="Proteomes" id="UP001310022"/>
    </source>
</evidence>
<evidence type="ECO:0000256" key="1">
    <source>
        <dbReference type="ARBA" id="ARBA00008891"/>
    </source>
</evidence>
<dbReference type="AlphaFoldDB" id="A0AAN4W1U1"/>
<evidence type="ECO:0000256" key="3">
    <source>
        <dbReference type="ARBA" id="ARBA00023085"/>
    </source>
</evidence>
<dbReference type="InterPro" id="IPR033131">
    <property type="entry name" value="Pectinesterase_Asp_AS"/>
</dbReference>
<proteinExistence type="inferred from homology"/>
<dbReference type="InterPro" id="IPR011050">
    <property type="entry name" value="Pectin_lyase_fold/virulence"/>
</dbReference>
<dbReference type="PANTHER" id="PTHR31321:SF57">
    <property type="entry name" value="PECTINESTERASE 53-RELATED"/>
    <property type="match status" value="1"/>
</dbReference>
<sequence>MKISKLASIFFCLLTFQAYGQAYDFIVDGKGSGDFETIQAAIDQVPVFRKKETSIFIKNGVYKEKLTIPQNRENITLIGESSEKTVISFDDFASKKNRFGENLGTSGSSSVYIYANDFTAKSLTFENSFGAGSQAVAVLVSGDRVIFDNCRFLGFQDTLYPKKEGSRQYYKNCYIEGATDFIFGWATAVFEDCEIFSRKGGKYITAASTNKADDFGFVFINCKLTSDAPDQSVYLGRPWRPDAKTVYLSCEFGQHIHPEGWHNWNKPEREQTAFYAEFNCFGPGAGDQQRVKWSHKLSSREMVFYRFKYIFDDWVPNTESVLFKSNTN</sequence>
<dbReference type="SUPFAM" id="SSF51126">
    <property type="entry name" value="Pectin lyase-like"/>
    <property type="match status" value="1"/>
</dbReference>
<dbReference type="GO" id="GO:0030599">
    <property type="term" value="F:pectinesterase activity"/>
    <property type="evidence" value="ECO:0007669"/>
    <property type="project" value="UniProtKB-UniRule"/>
</dbReference>
<reference evidence="7 8" key="1">
    <citation type="submission" date="2021-12" db="EMBL/GenBank/DDBJ databases">
        <title>Genome sequencing of bacteria with rrn-lacking chromosome and rrn-plasmid.</title>
        <authorList>
            <person name="Anda M."/>
            <person name="Iwasaki W."/>
        </authorList>
    </citation>
    <scope>NUCLEOTIDE SEQUENCE [LARGE SCALE GENOMIC DNA]</scope>
    <source>
        <strain evidence="7 8">NBRC 15940</strain>
    </source>
</reference>
<organism evidence="7 8">
    <name type="scientific">Persicobacter diffluens</name>
    <dbReference type="NCBI Taxonomy" id="981"/>
    <lineage>
        <taxon>Bacteria</taxon>
        <taxon>Pseudomonadati</taxon>
        <taxon>Bacteroidota</taxon>
        <taxon>Cytophagia</taxon>
        <taxon>Cytophagales</taxon>
        <taxon>Persicobacteraceae</taxon>
        <taxon>Persicobacter</taxon>
    </lineage>
</organism>
<dbReference type="Pfam" id="PF01095">
    <property type="entry name" value="Pectinesterase"/>
    <property type="match status" value="1"/>
</dbReference>
<dbReference type="PANTHER" id="PTHR31321">
    <property type="entry name" value="ACYL-COA THIOESTER HYDROLASE YBHC-RELATED"/>
    <property type="match status" value="1"/>
</dbReference>
<dbReference type="InterPro" id="IPR012334">
    <property type="entry name" value="Pectin_lyas_fold"/>
</dbReference>
<dbReference type="GO" id="GO:0042545">
    <property type="term" value="P:cell wall modification"/>
    <property type="evidence" value="ECO:0007669"/>
    <property type="project" value="UniProtKB-UniRule"/>
</dbReference>
<comment type="catalytic activity">
    <reaction evidence="5">
        <text>[(1-&gt;4)-alpha-D-galacturonosyl methyl ester](n) + n H2O = [(1-&gt;4)-alpha-D-galacturonosyl](n) + n methanol + n H(+)</text>
        <dbReference type="Rhea" id="RHEA:22380"/>
        <dbReference type="Rhea" id="RHEA-COMP:14570"/>
        <dbReference type="Rhea" id="RHEA-COMP:14573"/>
        <dbReference type="ChEBI" id="CHEBI:15377"/>
        <dbReference type="ChEBI" id="CHEBI:15378"/>
        <dbReference type="ChEBI" id="CHEBI:17790"/>
        <dbReference type="ChEBI" id="CHEBI:140522"/>
        <dbReference type="ChEBI" id="CHEBI:140523"/>
        <dbReference type="EC" id="3.1.1.11"/>
    </reaction>
</comment>
<name>A0AAN4W1U1_9BACT</name>
<keyword evidence="2 5" id="KW-0378">Hydrolase</keyword>
<dbReference type="GO" id="GO:0045490">
    <property type="term" value="P:pectin catabolic process"/>
    <property type="evidence" value="ECO:0007669"/>
    <property type="project" value="UniProtKB-UniRule"/>
</dbReference>
<feature type="chain" id="PRO_5042670678" description="Pectinesterase" evidence="5">
    <location>
        <begin position="21"/>
        <end position="328"/>
    </location>
</feature>
<accession>A0AAN4W1U1</accession>
<dbReference type="InterPro" id="IPR000070">
    <property type="entry name" value="Pectinesterase_cat"/>
</dbReference>
<dbReference type="RefSeq" id="WP_338239323.1">
    <property type="nucleotide sequence ID" value="NZ_BQKE01000004.1"/>
</dbReference>
<dbReference type="EC" id="3.1.1.11" evidence="5"/>
<comment type="caution">
    <text evidence="7">The sequence shown here is derived from an EMBL/GenBank/DDBJ whole genome shotgun (WGS) entry which is preliminary data.</text>
</comment>
<evidence type="ECO:0000259" key="6">
    <source>
        <dbReference type="Pfam" id="PF01095"/>
    </source>
</evidence>
<dbReference type="Gene3D" id="2.160.20.10">
    <property type="entry name" value="Single-stranded right-handed beta-helix, Pectin lyase-like"/>
    <property type="match status" value="1"/>
</dbReference>
<evidence type="ECO:0000256" key="2">
    <source>
        <dbReference type="ARBA" id="ARBA00022801"/>
    </source>
</evidence>
<feature type="signal peptide" evidence="5">
    <location>
        <begin position="1"/>
        <end position="20"/>
    </location>
</feature>
<comment type="similarity">
    <text evidence="1">Belongs to the pectinesterase family.</text>
</comment>
<dbReference type="GO" id="GO:0009279">
    <property type="term" value="C:cell outer membrane"/>
    <property type="evidence" value="ECO:0007669"/>
    <property type="project" value="TreeGrafter"/>
</dbReference>
<evidence type="ECO:0000256" key="5">
    <source>
        <dbReference type="RuleBase" id="RU000589"/>
    </source>
</evidence>
<gene>
    <name evidence="7" type="ORF">PEDI_47960</name>
</gene>
<keyword evidence="8" id="KW-1185">Reference proteome</keyword>